<keyword evidence="1" id="KW-0812">Transmembrane</keyword>
<comment type="caution">
    <text evidence="2">The sequence shown here is derived from an EMBL/GenBank/DDBJ whole genome shotgun (WGS) entry which is preliminary data.</text>
</comment>
<evidence type="ECO:0000256" key="1">
    <source>
        <dbReference type="SAM" id="Phobius"/>
    </source>
</evidence>
<keyword evidence="1" id="KW-0472">Membrane</keyword>
<name>X1EGT4_9ZZZZ</name>
<evidence type="ECO:0000313" key="2">
    <source>
        <dbReference type="EMBL" id="GAH07863.1"/>
    </source>
</evidence>
<sequence length="79" mass="8839">MIVCRVVEVMLEVQFKMIISGLGVGCFLIFFPVFLQKKDLRNQEKDSKTLGLGLGFALASSILFRTLGTGLDLSTYSWF</sequence>
<feature type="transmembrane region" description="Helical" evidence="1">
    <location>
        <begin position="17"/>
        <end position="35"/>
    </location>
</feature>
<feature type="transmembrane region" description="Helical" evidence="1">
    <location>
        <begin position="47"/>
        <end position="67"/>
    </location>
</feature>
<accession>X1EGT4</accession>
<protein>
    <submittedName>
        <fullName evidence="2">Uncharacterized protein</fullName>
    </submittedName>
</protein>
<gene>
    <name evidence="2" type="ORF">S01H4_61070</name>
</gene>
<reference evidence="2" key="1">
    <citation type="journal article" date="2014" name="Front. Microbiol.">
        <title>High frequency of phylogenetically diverse reductive dehalogenase-homologous genes in deep subseafloor sedimentary metagenomes.</title>
        <authorList>
            <person name="Kawai M."/>
            <person name="Futagami T."/>
            <person name="Toyoda A."/>
            <person name="Takaki Y."/>
            <person name="Nishi S."/>
            <person name="Hori S."/>
            <person name="Arai W."/>
            <person name="Tsubouchi T."/>
            <person name="Morono Y."/>
            <person name="Uchiyama I."/>
            <person name="Ito T."/>
            <person name="Fujiyama A."/>
            <person name="Inagaki F."/>
            <person name="Takami H."/>
        </authorList>
    </citation>
    <scope>NUCLEOTIDE SEQUENCE</scope>
    <source>
        <strain evidence="2">Expedition CK06-06</strain>
    </source>
</reference>
<dbReference type="EMBL" id="BART01036134">
    <property type="protein sequence ID" value="GAH07863.1"/>
    <property type="molecule type" value="Genomic_DNA"/>
</dbReference>
<feature type="non-terminal residue" evidence="2">
    <location>
        <position position="79"/>
    </location>
</feature>
<organism evidence="2">
    <name type="scientific">marine sediment metagenome</name>
    <dbReference type="NCBI Taxonomy" id="412755"/>
    <lineage>
        <taxon>unclassified sequences</taxon>
        <taxon>metagenomes</taxon>
        <taxon>ecological metagenomes</taxon>
    </lineage>
</organism>
<proteinExistence type="predicted"/>
<keyword evidence="1" id="KW-1133">Transmembrane helix</keyword>
<dbReference type="AlphaFoldDB" id="X1EGT4"/>